<dbReference type="AlphaFoldDB" id="A0A1I2I9U4"/>
<sequence length="138" mass="15420">MSWSMLMYRNHWAFAHDVQQDAFMESAARYVAAAPKYSAVPWLLQWREFWLYSAGNQGNGASCIGADEFLTDDGRVEDFREFLRDYRSWLAAGADDEHAAAGLNTVSLIAYAETADAVLTGDESHPNVHRTQEAEAAP</sequence>
<organism evidence="1 2">
    <name type="scientific">Actinoplanes philippinensis</name>
    <dbReference type="NCBI Taxonomy" id="35752"/>
    <lineage>
        <taxon>Bacteria</taxon>
        <taxon>Bacillati</taxon>
        <taxon>Actinomycetota</taxon>
        <taxon>Actinomycetes</taxon>
        <taxon>Micromonosporales</taxon>
        <taxon>Micromonosporaceae</taxon>
        <taxon>Actinoplanes</taxon>
    </lineage>
</organism>
<keyword evidence="2" id="KW-1185">Reference proteome</keyword>
<accession>A0A1I2I9U4</accession>
<protein>
    <submittedName>
        <fullName evidence="1">Uncharacterized protein</fullName>
    </submittedName>
</protein>
<reference evidence="1 2" key="1">
    <citation type="submission" date="2016-10" db="EMBL/GenBank/DDBJ databases">
        <authorList>
            <person name="de Groot N.N."/>
        </authorList>
    </citation>
    <scope>NUCLEOTIDE SEQUENCE [LARGE SCALE GENOMIC DNA]</scope>
    <source>
        <strain evidence="1 2">DSM 43019</strain>
    </source>
</reference>
<name>A0A1I2I9U4_9ACTN</name>
<proteinExistence type="predicted"/>
<dbReference type="STRING" id="35752.SAMN05421541_109365"/>
<dbReference type="Proteomes" id="UP000199645">
    <property type="component" value="Unassembled WGS sequence"/>
</dbReference>
<gene>
    <name evidence="1" type="ORF">SAMN05421541_109365</name>
</gene>
<evidence type="ECO:0000313" key="2">
    <source>
        <dbReference type="Proteomes" id="UP000199645"/>
    </source>
</evidence>
<dbReference type="EMBL" id="FONV01000009">
    <property type="protein sequence ID" value="SFF37897.1"/>
    <property type="molecule type" value="Genomic_DNA"/>
</dbReference>
<evidence type="ECO:0000313" key="1">
    <source>
        <dbReference type="EMBL" id="SFF37897.1"/>
    </source>
</evidence>